<dbReference type="AlphaFoldDB" id="A0A4R4A7A7"/>
<accession>A0A4R4A7A7</accession>
<proteinExistence type="predicted"/>
<evidence type="ECO:0000313" key="3">
    <source>
        <dbReference type="EMBL" id="TCW34721.1"/>
    </source>
</evidence>
<dbReference type="EMBL" id="SMDC01000009">
    <property type="protein sequence ID" value="TCW34721.1"/>
    <property type="molecule type" value="Genomic_DNA"/>
</dbReference>
<evidence type="ECO:0000256" key="2">
    <source>
        <dbReference type="SAM" id="SignalP"/>
    </source>
</evidence>
<sequence length="94" mass="9080">MSDIKTKTTLTTATGLLGAALVGNLAAIAPASAEQNPFAATVMESGYMQLASADSEGKCGGAGGDKDGEGKCGSSDDGKDMEGKCGEGKCGGAS</sequence>
<feature type="signal peptide" evidence="2">
    <location>
        <begin position="1"/>
        <end position="33"/>
    </location>
</feature>
<evidence type="ECO:0008006" key="5">
    <source>
        <dbReference type="Google" id="ProtNLM"/>
    </source>
</evidence>
<organism evidence="3 4">
    <name type="scientific">Marichromatium gracile</name>
    <name type="common">Chromatium gracile</name>
    <dbReference type="NCBI Taxonomy" id="1048"/>
    <lineage>
        <taxon>Bacteria</taxon>
        <taxon>Pseudomonadati</taxon>
        <taxon>Pseudomonadota</taxon>
        <taxon>Gammaproteobacteria</taxon>
        <taxon>Chromatiales</taxon>
        <taxon>Chromatiaceae</taxon>
        <taxon>Marichromatium</taxon>
    </lineage>
</organism>
<reference evidence="3 4" key="1">
    <citation type="submission" date="2019-03" db="EMBL/GenBank/DDBJ databases">
        <title>Genomic Encyclopedia of Type Strains, Phase IV (KMG-IV): sequencing the most valuable type-strain genomes for metagenomic binning, comparative biology and taxonomic classification.</title>
        <authorList>
            <person name="Goeker M."/>
        </authorList>
    </citation>
    <scope>NUCLEOTIDE SEQUENCE [LARGE SCALE GENOMIC DNA]</scope>
    <source>
        <strain evidence="3 4">DSM 203</strain>
    </source>
</reference>
<evidence type="ECO:0000256" key="1">
    <source>
        <dbReference type="SAM" id="MobiDB-lite"/>
    </source>
</evidence>
<feature type="chain" id="PRO_5020453753" description="Low-complexity protein" evidence="2">
    <location>
        <begin position="34"/>
        <end position="94"/>
    </location>
</feature>
<dbReference type="Proteomes" id="UP000295247">
    <property type="component" value="Unassembled WGS sequence"/>
</dbReference>
<keyword evidence="2" id="KW-0732">Signal</keyword>
<gene>
    <name evidence="3" type="ORF">EDC29_10983</name>
</gene>
<evidence type="ECO:0000313" key="4">
    <source>
        <dbReference type="Proteomes" id="UP000295247"/>
    </source>
</evidence>
<dbReference type="RefSeq" id="WP_123140462.1">
    <property type="nucleotide sequence ID" value="NZ_NRRH01000015.1"/>
</dbReference>
<protein>
    <recommendedName>
        <fullName evidence="5">Low-complexity protein</fullName>
    </recommendedName>
</protein>
<name>A0A4R4A7A7_MARGR</name>
<comment type="caution">
    <text evidence="3">The sequence shown here is derived from an EMBL/GenBank/DDBJ whole genome shotgun (WGS) entry which is preliminary data.</text>
</comment>
<feature type="compositionally biased region" description="Basic and acidic residues" evidence="1">
    <location>
        <begin position="64"/>
        <end position="87"/>
    </location>
</feature>
<feature type="region of interest" description="Disordered" evidence="1">
    <location>
        <begin position="55"/>
        <end position="94"/>
    </location>
</feature>